<evidence type="ECO:0000256" key="1">
    <source>
        <dbReference type="SAM" id="MobiDB-lite"/>
    </source>
</evidence>
<reference evidence="2" key="2">
    <citation type="submission" date="2020-10" db="EMBL/GenBank/DDBJ databases">
        <authorList>
            <person name="Scholz U."/>
            <person name="Mascher M."/>
            <person name="Fiebig A."/>
        </authorList>
    </citation>
    <scope>NUCLEOTIDE SEQUENCE [LARGE SCALE GENOMIC DNA]</scope>
    <source>
        <strain evidence="2">cv. Morex</strain>
    </source>
</reference>
<dbReference type="AlphaFoldDB" id="A0A8I6XCT6"/>
<dbReference type="Gramene" id="HORVU.MOREX.r2.2HG0119030.1">
    <property type="protein sequence ID" value="HORVU.MOREX.r2.2HG0119030.1"/>
    <property type="gene ID" value="HORVU.MOREX.r2.2HG0119030"/>
</dbReference>
<organism evidence="2 3">
    <name type="scientific">Hordeum vulgare subsp. vulgare</name>
    <name type="common">Domesticated barley</name>
    <dbReference type="NCBI Taxonomy" id="112509"/>
    <lineage>
        <taxon>Eukaryota</taxon>
        <taxon>Viridiplantae</taxon>
        <taxon>Streptophyta</taxon>
        <taxon>Embryophyta</taxon>
        <taxon>Tracheophyta</taxon>
        <taxon>Spermatophyta</taxon>
        <taxon>Magnoliopsida</taxon>
        <taxon>Liliopsida</taxon>
        <taxon>Poales</taxon>
        <taxon>Poaceae</taxon>
        <taxon>BOP clade</taxon>
        <taxon>Pooideae</taxon>
        <taxon>Triticodae</taxon>
        <taxon>Triticeae</taxon>
        <taxon>Hordeinae</taxon>
        <taxon>Hordeum</taxon>
    </lineage>
</organism>
<proteinExistence type="predicted"/>
<gene>
    <name evidence="2" type="primary">LOC123426308</name>
</gene>
<feature type="compositionally biased region" description="Pro residues" evidence="1">
    <location>
        <begin position="71"/>
        <end position="90"/>
    </location>
</feature>
<evidence type="ECO:0000313" key="3">
    <source>
        <dbReference type="Proteomes" id="UP000011116"/>
    </source>
</evidence>
<protein>
    <submittedName>
        <fullName evidence="2">Uncharacterized protein</fullName>
    </submittedName>
</protein>
<dbReference type="EnsemblPlants" id="HORVU.MOREX.r3.2HG0144460.1">
    <property type="protein sequence ID" value="HORVU.MOREX.r3.2HG0144460.1"/>
    <property type="gene ID" value="HORVU.MOREX.r3.2HG0144460"/>
</dbReference>
<feature type="region of interest" description="Disordered" evidence="1">
    <location>
        <begin position="1"/>
        <end position="112"/>
    </location>
</feature>
<keyword evidence="3" id="KW-1185">Reference proteome</keyword>
<feature type="compositionally biased region" description="Acidic residues" evidence="1">
    <location>
        <begin position="95"/>
        <end position="111"/>
    </location>
</feature>
<accession>A0A8I6XCT6</accession>
<dbReference type="OrthoDB" id="717147at2759"/>
<dbReference type="GeneID" id="123426308"/>
<dbReference type="Gramene" id="HORVU.MOREX.r3.2HG0144460.1">
    <property type="protein sequence ID" value="HORVU.MOREX.r3.2HG0144460.1"/>
    <property type="gene ID" value="HORVU.MOREX.r3.2HG0144460"/>
</dbReference>
<name>A0A8I6XCT6_HORVV</name>
<feature type="compositionally biased region" description="Basic and acidic residues" evidence="1">
    <location>
        <begin position="18"/>
        <end position="28"/>
    </location>
</feature>
<evidence type="ECO:0000313" key="2">
    <source>
        <dbReference type="EnsemblPlants" id="HORVU.MOREX.r3.2HG0144460.1"/>
    </source>
</evidence>
<dbReference type="RefSeq" id="XP_044966054.1">
    <property type="nucleotide sequence ID" value="XM_045110119.1"/>
</dbReference>
<sequence length="187" mass="20293">MPKRTLGGSADAMAYEASKPRAKLDMEKPVPASEGSSGQQGSLDVIDDIQALPPEQLAPPPEQVAPTPKQVAPPPKQVTPLPRHLPPLPQPVVDGNDDGEEVLTDDVDSDPETQRIYTRRKGRKLDNGLHDKRVRPRIGREGYICHFCNKLMKGSLTSAIQHALGTTRGSLKNGYAFRVVHAVGIMP</sequence>
<dbReference type="Proteomes" id="UP000011116">
    <property type="component" value="Chromosome 2H"/>
</dbReference>
<reference evidence="3" key="1">
    <citation type="journal article" date="2012" name="Nature">
        <title>A physical, genetic and functional sequence assembly of the barley genome.</title>
        <authorList>
            <consortium name="The International Barley Genome Sequencing Consortium"/>
            <person name="Mayer K.F."/>
            <person name="Waugh R."/>
            <person name="Brown J.W."/>
            <person name="Schulman A."/>
            <person name="Langridge P."/>
            <person name="Platzer M."/>
            <person name="Fincher G.B."/>
            <person name="Muehlbauer G.J."/>
            <person name="Sato K."/>
            <person name="Close T.J."/>
            <person name="Wise R.P."/>
            <person name="Stein N."/>
        </authorList>
    </citation>
    <scope>NUCLEOTIDE SEQUENCE [LARGE SCALE GENOMIC DNA]</scope>
    <source>
        <strain evidence="3">cv. Morex</strain>
    </source>
</reference>
<dbReference type="KEGG" id="hvg:123426308"/>
<reference evidence="2" key="3">
    <citation type="submission" date="2022-01" db="UniProtKB">
        <authorList>
            <consortium name="EnsemblPlants"/>
        </authorList>
    </citation>
    <scope>IDENTIFICATION</scope>
    <source>
        <strain evidence="2">subsp. vulgare</strain>
    </source>
</reference>